<dbReference type="PANTHER" id="PTHR34473:SF2">
    <property type="entry name" value="UPF0699 TRANSMEMBRANE PROTEIN YDBT"/>
    <property type="match status" value="1"/>
</dbReference>
<evidence type="ECO:0000313" key="2">
    <source>
        <dbReference type="EMBL" id="NEC21763.1"/>
    </source>
</evidence>
<protein>
    <submittedName>
        <fullName evidence="2">PH domain-containing protein</fullName>
    </submittedName>
</protein>
<evidence type="ECO:0000259" key="1">
    <source>
        <dbReference type="Pfam" id="PF03703"/>
    </source>
</evidence>
<dbReference type="PANTHER" id="PTHR34473">
    <property type="entry name" value="UPF0699 TRANSMEMBRANE PROTEIN YDBS"/>
    <property type="match status" value="1"/>
</dbReference>
<proteinExistence type="predicted"/>
<dbReference type="Proteomes" id="UP000469670">
    <property type="component" value="Unassembled WGS sequence"/>
</dbReference>
<dbReference type="Pfam" id="PF03703">
    <property type="entry name" value="bPH_2"/>
    <property type="match status" value="1"/>
</dbReference>
<feature type="non-terminal residue" evidence="2">
    <location>
        <position position="1"/>
    </location>
</feature>
<dbReference type="InterPro" id="IPR005182">
    <property type="entry name" value="YdbS-like_PH"/>
</dbReference>
<name>A0A7K3S380_9ACTN</name>
<feature type="non-terminal residue" evidence="2">
    <location>
        <position position="79"/>
    </location>
</feature>
<dbReference type="RefSeq" id="WP_164206047.1">
    <property type="nucleotide sequence ID" value="NZ_JAAGMP010001184.1"/>
</dbReference>
<evidence type="ECO:0000313" key="3">
    <source>
        <dbReference type="Proteomes" id="UP000469670"/>
    </source>
</evidence>
<dbReference type="EMBL" id="JAAGMP010001184">
    <property type="protein sequence ID" value="NEC21763.1"/>
    <property type="molecule type" value="Genomic_DNA"/>
</dbReference>
<sequence>AFTRYRITASHVELRTGVLVRVRRSIQRDRIRSVDIEAKPRHRLAGLRVVKIGAGQQAAAGDSALSLDAVDTAAARALH</sequence>
<gene>
    <name evidence="2" type="ORF">G3I50_26480</name>
</gene>
<accession>A0A7K3S380</accession>
<dbReference type="AlphaFoldDB" id="A0A7K3S380"/>
<organism evidence="2 3">
    <name type="scientific">Streptomyces parvus</name>
    <dbReference type="NCBI Taxonomy" id="66428"/>
    <lineage>
        <taxon>Bacteria</taxon>
        <taxon>Bacillati</taxon>
        <taxon>Actinomycetota</taxon>
        <taxon>Actinomycetes</taxon>
        <taxon>Kitasatosporales</taxon>
        <taxon>Streptomycetaceae</taxon>
        <taxon>Streptomyces</taxon>
    </lineage>
</organism>
<comment type="caution">
    <text evidence="2">The sequence shown here is derived from an EMBL/GenBank/DDBJ whole genome shotgun (WGS) entry which is preliminary data.</text>
</comment>
<feature type="domain" description="YdbS-like PH" evidence="1">
    <location>
        <begin position="2"/>
        <end position="77"/>
    </location>
</feature>
<reference evidence="2 3" key="1">
    <citation type="submission" date="2020-01" db="EMBL/GenBank/DDBJ databases">
        <title>Insect and environment-associated Actinomycetes.</title>
        <authorList>
            <person name="Currrie C."/>
            <person name="Chevrette M."/>
            <person name="Carlson C."/>
            <person name="Stubbendieck R."/>
            <person name="Wendt-Pienkowski E."/>
        </authorList>
    </citation>
    <scope>NUCLEOTIDE SEQUENCE [LARGE SCALE GENOMIC DNA]</scope>
    <source>
        <strain evidence="2 3">SID7590</strain>
    </source>
</reference>